<dbReference type="AlphaFoldDB" id="A0AAW9K0D8"/>
<dbReference type="GO" id="GO:0006355">
    <property type="term" value="P:regulation of DNA-templated transcription"/>
    <property type="evidence" value="ECO:0007669"/>
    <property type="project" value="UniProtKB-UniRule"/>
</dbReference>
<dbReference type="GO" id="GO:0004077">
    <property type="term" value="F:biotin--[biotin carboxyl-carrier protein] ligase activity"/>
    <property type="evidence" value="ECO:0007669"/>
    <property type="project" value="UniProtKB-UniRule"/>
</dbReference>
<keyword evidence="1 2" id="KW-0436">Ligase</keyword>
<organism evidence="4 5">
    <name type="scientific">Carnobacterium maltaromaticum</name>
    <name type="common">Carnobacterium piscicola</name>
    <dbReference type="NCBI Taxonomy" id="2751"/>
    <lineage>
        <taxon>Bacteria</taxon>
        <taxon>Bacillati</taxon>
        <taxon>Bacillota</taxon>
        <taxon>Bacilli</taxon>
        <taxon>Lactobacillales</taxon>
        <taxon>Carnobacteriaceae</taxon>
        <taxon>Carnobacterium</taxon>
    </lineage>
</organism>
<dbReference type="PANTHER" id="PTHR12835:SF5">
    <property type="entry name" value="BIOTIN--PROTEIN LIGASE"/>
    <property type="match status" value="1"/>
</dbReference>
<gene>
    <name evidence="2" type="primary">birA</name>
    <name evidence="4" type="ORF">RAK27_16925</name>
</gene>
<feature type="binding site" evidence="2">
    <location>
        <position position="184"/>
    </location>
    <ligand>
        <name>biotin</name>
        <dbReference type="ChEBI" id="CHEBI:57586"/>
    </ligand>
</feature>
<dbReference type="Gene3D" id="3.30.930.10">
    <property type="entry name" value="Bira Bifunctional Protein, Domain 2"/>
    <property type="match status" value="1"/>
</dbReference>
<evidence type="ECO:0000313" key="5">
    <source>
        <dbReference type="Proteomes" id="UP001290462"/>
    </source>
</evidence>
<protein>
    <recommendedName>
        <fullName evidence="2">Bifunctional ligase/repressor BirA</fullName>
    </recommendedName>
    <alternativeName>
        <fullName evidence="2">Biotin--[acetyl-CoA-carboxylase] ligase</fullName>
        <ecNumber evidence="2">6.3.4.15</ecNumber>
    </alternativeName>
    <alternativeName>
        <fullName evidence="2">Biotin--protein ligase</fullName>
    </alternativeName>
    <alternativeName>
        <fullName evidence="2">Biotin-[acetyl-CoA carboxylase] synthetase</fullName>
    </alternativeName>
</protein>
<dbReference type="RefSeq" id="WP_322809649.1">
    <property type="nucleotide sequence ID" value="NZ_JAVBVO010000005.1"/>
</dbReference>
<keyword evidence="2" id="KW-0678">Repressor</keyword>
<name>A0AAW9K0D8_CARML</name>
<dbReference type="Gene3D" id="1.10.10.10">
    <property type="entry name" value="Winged helix-like DNA-binding domain superfamily/Winged helix DNA-binding domain"/>
    <property type="match status" value="1"/>
</dbReference>
<dbReference type="GO" id="GO:0009249">
    <property type="term" value="P:protein lipoylation"/>
    <property type="evidence" value="ECO:0007669"/>
    <property type="project" value="UniProtKB-ARBA"/>
</dbReference>
<keyword evidence="2" id="KW-0067">ATP-binding</keyword>
<dbReference type="InterPro" id="IPR045864">
    <property type="entry name" value="aa-tRNA-synth_II/BPL/LPL"/>
</dbReference>
<comment type="similarity">
    <text evidence="2">Belongs to the biotin--protein ligase family.</text>
</comment>
<feature type="binding site" evidence="2">
    <location>
        <position position="115"/>
    </location>
    <ligand>
        <name>biotin</name>
        <dbReference type="ChEBI" id="CHEBI:57586"/>
    </ligand>
</feature>
<dbReference type="InterPro" id="IPR036390">
    <property type="entry name" value="WH_DNA-bd_sf"/>
</dbReference>
<evidence type="ECO:0000259" key="3">
    <source>
        <dbReference type="PROSITE" id="PS51733"/>
    </source>
</evidence>
<dbReference type="PROSITE" id="PS51733">
    <property type="entry name" value="BPL_LPL_CATALYTIC"/>
    <property type="match status" value="1"/>
</dbReference>
<keyword evidence="2" id="KW-0238">DNA-binding</keyword>
<keyword evidence="2" id="KW-0805">Transcription regulation</keyword>
<keyword evidence="2" id="KW-0804">Transcription</keyword>
<dbReference type="EMBL" id="JAVBVO010000005">
    <property type="protein sequence ID" value="MDZ5760324.1"/>
    <property type="molecule type" value="Genomic_DNA"/>
</dbReference>
<dbReference type="InterPro" id="IPR004408">
    <property type="entry name" value="Biotin_CoA_COase_ligase"/>
</dbReference>
<sequence length="329" mass="35780">MTTTKEKVLAFIQEAYPEPISGQLICDKLTISRTAVWKAIQSLKEEGYDIHSQGKSGYYFTQPPVSKVAISAQLNTKFIGKHLTVLPTISSTNTVAKQLADVTPIDGNVLIAEEQIGARGRLGRTWNSTKGKSVALSITLTPSISPTNASLITQIVAAAFVLASEPILPVKIKWPNDIVVNGQKLCGILTEMSAELTEIHYVVVGIGINTNLDITDFSDELQKKATSFALQLGQKIDPNQLISAFLNQFEHLYQEFIETGSTEKFLTICREHSAVIGKDIHVISSKETRPAQAITIDNAGQLIVKFKGDTESTPLLAGEISIRGLNGYI</sequence>
<dbReference type="Proteomes" id="UP001290462">
    <property type="component" value="Unassembled WGS sequence"/>
</dbReference>
<dbReference type="Pfam" id="PF08279">
    <property type="entry name" value="HTH_11"/>
    <property type="match status" value="1"/>
</dbReference>
<dbReference type="InterPro" id="IPR036388">
    <property type="entry name" value="WH-like_DNA-bd_sf"/>
</dbReference>
<dbReference type="GO" id="GO:0016740">
    <property type="term" value="F:transferase activity"/>
    <property type="evidence" value="ECO:0007669"/>
    <property type="project" value="UniProtKB-ARBA"/>
</dbReference>
<comment type="catalytic activity">
    <reaction evidence="2">
        <text>biotin + L-lysyl-[protein] + ATP = N(6)-biotinyl-L-lysyl-[protein] + AMP + diphosphate + H(+)</text>
        <dbReference type="Rhea" id="RHEA:11756"/>
        <dbReference type="Rhea" id="RHEA-COMP:9752"/>
        <dbReference type="Rhea" id="RHEA-COMP:10505"/>
        <dbReference type="ChEBI" id="CHEBI:15378"/>
        <dbReference type="ChEBI" id="CHEBI:29969"/>
        <dbReference type="ChEBI" id="CHEBI:30616"/>
        <dbReference type="ChEBI" id="CHEBI:33019"/>
        <dbReference type="ChEBI" id="CHEBI:57586"/>
        <dbReference type="ChEBI" id="CHEBI:83144"/>
        <dbReference type="ChEBI" id="CHEBI:456215"/>
        <dbReference type="EC" id="6.3.4.15"/>
    </reaction>
</comment>
<proteinExistence type="inferred from homology"/>
<dbReference type="InterPro" id="IPR013196">
    <property type="entry name" value="HTH_11"/>
</dbReference>
<dbReference type="InterPro" id="IPR004143">
    <property type="entry name" value="BPL_LPL_catalytic"/>
</dbReference>
<feature type="domain" description="BPL/LPL catalytic" evidence="3">
    <location>
        <begin position="68"/>
        <end position="257"/>
    </location>
</feature>
<dbReference type="GO" id="GO:0005737">
    <property type="term" value="C:cytoplasm"/>
    <property type="evidence" value="ECO:0007669"/>
    <property type="project" value="TreeGrafter"/>
</dbReference>
<accession>A0AAW9K0D8</accession>
<evidence type="ECO:0000256" key="1">
    <source>
        <dbReference type="ARBA" id="ARBA00022598"/>
    </source>
</evidence>
<dbReference type="NCBIfam" id="TIGR00121">
    <property type="entry name" value="birA_ligase"/>
    <property type="match status" value="1"/>
</dbReference>
<dbReference type="PANTHER" id="PTHR12835">
    <property type="entry name" value="BIOTIN PROTEIN LIGASE"/>
    <property type="match status" value="1"/>
</dbReference>
<comment type="function">
    <text evidence="2">Acts both as a biotin--[acetyl-CoA-carboxylase] ligase and a repressor.</text>
</comment>
<dbReference type="GO" id="GO:0005524">
    <property type="term" value="F:ATP binding"/>
    <property type="evidence" value="ECO:0007669"/>
    <property type="project" value="UniProtKB-UniRule"/>
</dbReference>
<evidence type="ECO:0000313" key="4">
    <source>
        <dbReference type="EMBL" id="MDZ5760324.1"/>
    </source>
</evidence>
<dbReference type="CDD" id="cd16442">
    <property type="entry name" value="BPL"/>
    <property type="match status" value="1"/>
</dbReference>
<dbReference type="Pfam" id="PF03099">
    <property type="entry name" value="BPL_LplA_LipB"/>
    <property type="match status" value="1"/>
</dbReference>
<feature type="DNA-binding region" description="H-T-H motif" evidence="2">
    <location>
        <begin position="22"/>
        <end position="41"/>
    </location>
</feature>
<reference evidence="4" key="1">
    <citation type="submission" date="2023-08" db="EMBL/GenBank/DDBJ databases">
        <title>Genomic characterization of piscicolin 126 produced by Carnobacterium maltaromaticum CM22 strain isolated from salmon (Salmo salar).</title>
        <authorList>
            <person name="Gonzalez-Gragera E."/>
            <person name="Garcia-Lopez J.D."/>
            <person name="Teso-Perez C."/>
            <person name="Gimenez-Hernandez I."/>
            <person name="Peralta-Sanchez J.M."/>
            <person name="Valdivia E."/>
            <person name="Montalban-Lopez M."/>
            <person name="Martin-Platero A.M."/>
            <person name="Banos A."/>
            <person name="Martinez-Bueno M."/>
        </authorList>
    </citation>
    <scope>NUCLEOTIDE SEQUENCE</scope>
    <source>
        <strain evidence="4">CM22</strain>
    </source>
</reference>
<dbReference type="SUPFAM" id="SSF46785">
    <property type="entry name" value="Winged helix' DNA-binding domain"/>
    <property type="match status" value="1"/>
</dbReference>
<dbReference type="HAMAP" id="MF_00978">
    <property type="entry name" value="Bifunct_BirA"/>
    <property type="match status" value="1"/>
</dbReference>
<dbReference type="GO" id="GO:0003677">
    <property type="term" value="F:DNA binding"/>
    <property type="evidence" value="ECO:0007669"/>
    <property type="project" value="UniProtKB-UniRule"/>
</dbReference>
<evidence type="ECO:0000256" key="2">
    <source>
        <dbReference type="HAMAP-Rule" id="MF_00978"/>
    </source>
</evidence>
<dbReference type="EC" id="6.3.4.15" evidence="2"/>
<feature type="binding site" evidence="2">
    <location>
        <begin position="119"/>
        <end position="121"/>
    </location>
    <ligand>
        <name>biotin</name>
        <dbReference type="ChEBI" id="CHEBI:57586"/>
    </ligand>
</feature>
<dbReference type="InterPro" id="IPR030855">
    <property type="entry name" value="Bifunct_BirA"/>
</dbReference>
<keyword evidence="2" id="KW-0092">Biotin</keyword>
<comment type="caution">
    <text evidence="4">The sequence shown here is derived from an EMBL/GenBank/DDBJ whole genome shotgun (WGS) entry which is preliminary data.</text>
</comment>
<feature type="binding site" evidence="2">
    <location>
        <begin position="91"/>
        <end position="93"/>
    </location>
    <ligand>
        <name>biotin</name>
        <dbReference type="ChEBI" id="CHEBI:57586"/>
    </ligand>
</feature>
<keyword evidence="2" id="KW-0547">Nucleotide-binding</keyword>
<dbReference type="SUPFAM" id="SSF55681">
    <property type="entry name" value="Class II aaRS and biotin synthetases"/>
    <property type="match status" value="1"/>
</dbReference>